<evidence type="ECO:0000256" key="2">
    <source>
        <dbReference type="ARBA" id="ARBA00022528"/>
    </source>
</evidence>
<dbReference type="EMBL" id="LAZR01000105">
    <property type="protein sequence ID" value="KKN91226.1"/>
    <property type="molecule type" value="Genomic_DNA"/>
</dbReference>
<dbReference type="GO" id="GO:0005524">
    <property type="term" value="F:ATP binding"/>
    <property type="evidence" value="ECO:0007669"/>
    <property type="project" value="UniProtKB-KW"/>
</dbReference>
<dbReference type="GO" id="GO:0016887">
    <property type="term" value="F:ATP hydrolysis activity"/>
    <property type="evidence" value="ECO:0007669"/>
    <property type="project" value="InterPro"/>
</dbReference>
<comment type="subcellular location">
    <subcellularLocation>
        <location evidence="1">Plastid</location>
        <location evidence="1">Chloroplast</location>
    </subcellularLocation>
</comment>
<name>A0A0F9WXR1_9ZZZZ</name>
<dbReference type="InterPro" id="IPR027417">
    <property type="entry name" value="P-loop_NTPase"/>
</dbReference>
<keyword evidence="5" id="KW-0067">ATP-binding</keyword>
<feature type="domain" description="AAA+ ATPase" evidence="9">
    <location>
        <begin position="272"/>
        <end position="406"/>
    </location>
</feature>
<evidence type="ECO:0000256" key="8">
    <source>
        <dbReference type="SAM" id="MobiDB-lite"/>
    </source>
</evidence>
<keyword evidence="2" id="KW-0150">Chloroplast</keyword>
<accession>A0A0F9WXR1</accession>
<dbReference type="InterPro" id="IPR052381">
    <property type="entry name" value="AAA_domain_protein"/>
</dbReference>
<dbReference type="PANTHER" id="PTHR42960">
    <property type="entry name" value="YCF46 PROTEIN"/>
    <property type="match status" value="1"/>
</dbReference>
<evidence type="ECO:0000256" key="3">
    <source>
        <dbReference type="ARBA" id="ARBA00022640"/>
    </source>
</evidence>
<gene>
    <name evidence="10" type="ORF">LCGC14_0220940</name>
</gene>
<dbReference type="SUPFAM" id="SSF52540">
    <property type="entry name" value="P-loop containing nucleoside triphosphate hydrolases"/>
    <property type="match status" value="1"/>
</dbReference>
<dbReference type="Pfam" id="PF00004">
    <property type="entry name" value="AAA"/>
    <property type="match status" value="1"/>
</dbReference>
<sequence length="519" mass="58055">MKDFATDFADYCCSGHALLHVETFEKDRVISEIAKVADAMNRKVYIWSIARGWIDKNGGSVCGVKPSAQIEEHLQAIVEFPNSVICILRDFGIYMQHETYSYDDVVVGWLDELRKIVGSVNQNIVFVGPDFKVPKPLLHDITKIDFDLPDNDQISERIDFVCSDVVKANGEKFEPNKDIIPHIIDSCRGMTSQQTVDRVALALRKHKDLNEDAVRTIVREKASIIRASGLLTYIEPPKGGLANVGGYDALKQHVLLDQPCFTQEARKFGIEFPRGLMLVGIPGCGKTLLSLAIASELGLPLISMDVGNLMDKYVGESEGNMREAIKMLESIAPCVLQLDEIEKGFGGTSDMDGGSSRRVFGTFIKWLNDRESPVYVVATANQVQSLPPEFCRKGRFDEIYGLDLPNFEERKEIFCIHLSKRERKPSDFEVEKLSEISQGYTGSDVEQTIKLGLKMAFSENSELTTTHLMKAISNIVPLSKTEESRIKEIRQWCKMHARAANPSKKNSPRGDNARTVSLN</sequence>
<organism evidence="10">
    <name type="scientific">marine sediment metagenome</name>
    <dbReference type="NCBI Taxonomy" id="412755"/>
    <lineage>
        <taxon>unclassified sequences</taxon>
        <taxon>metagenomes</taxon>
        <taxon>ecological metagenomes</taxon>
    </lineage>
</organism>
<evidence type="ECO:0000256" key="7">
    <source>
        <dbReference type="ARBA" id="ARBA00040480"/>
    </source>
</evidence>
<proteinExistence type="inferred from homology"/>
<dbReference type="Gene3D" id="3.40.50.300">
    <property type="entry name" value="P-loop containing nucleotide triphosphate hydrolases"/>
    <property type="match status" value="1"/>
</dbReference>
<comment type="caution">
    <text evidence="10">The sequence shown here is derived from an EMBL/GenBank/DDBJ whole genome shotgun (WGS) entry which is preliminary data.</text>
</comment>
<reference evidence="10" key="1">
    <citation type="journal article" date="2015" name="Nature">
        <title>Complex archaea that bridge the gap between prokaryotes and eukaryotes.</title>
        <authorList>
            <person name="Spang A."/>
            <person name="Saw J.H."/>
            <person name="Jorgensen S.L."/>
            <person name="Zaremba-Niedzwiedzka K."/>
            <person name="Martijn J."/>
            <person name="Lind A.E."/>
            <person name="van Eijk R."/>
            <person name="Schleper C."/>
            <person name="Guy L."/>
            <person name="Ettema T.J."/>
        </authorList>
    </citation>
    <scope>NUCLEOTIDE SEQUENCE</scope>
</reference>
<dbReference type="InterPro" id="IPR003593">
    <property type="entry name" value="AAA+_ATPase"/>
</dbReference>
<dbReference type="GO" id="GO:0009507">
    <property type="term" value="C:chloroplast"/>
    <property type="evidence" value="ECO:0007669"/>
    <property type="project" value="UniProtKB-SubCell"/>
</dbReference>
<evidence type="ECO:0000256" key="5">
    <source>
        <dbReference type="ARBA" id="ARBA00022840"/>
    </source>
</evidence>
<evidence type="ECO:0000256" key="4">
    <source>
        <dbReference type="ARBA" id="ARBA00022741"/>
    </source>
</evidence>
<dbReference type="AlphaFoldDB" id="A0A0F9WXR1"/>
<keyword evidence="3" id="KW-0934">Plastid</keyword>
<evidence type="ECO:0000259" key="9">
    <source>
        <dbReference type="SMART" id="SM00382"/>
    </source>
</evidence>
<evidence type="ECO:0000256" key="1">
    <source>
        <dbReference type="ARBA" id="ARBA00004229"/>
    </source>
</evidence>
<evidence type="ECO:0000256" key="6">
    <source>
        <dbReference type="ARBA" id="ARBA00038088"/>
    </source>
</evidence>
<dbReference type="PANTHER" id="PTHR42960:SF1">
    <property type="entry name" value="YCF46 PROTEIN"/>
    <property type="match status" value="1"/>
</dbReference>
<dbReference type="InterPro" id="IPR003959">
    <property type="entry name" value="ATPase_AAA_core"/>
</dbReference>
<dbReference type="SMART" id="SM00382">
    <property type="entry name" value="AAA"/>
    <property type="match status" value="1"/>
</dbReference>
<keyword evidence="4" id="KW-0547">Nucleotide-binding</keyword>
<dbReference type="Gene3D" id="1.10.8.60">
    <property type="match status" value="1"/>
</dbReference>
<evidence type="ECO:0000313" key="10">
    <source>
        <dbReference type="EMBL" id="KKN91226.1"/>
    </source>
</evidence>
<comment type="similarity">
    <text evidence="6">Belongs to the AAA ATPase family. Highly divergent.</text>
</comment>
<protein>
    <recommendedName>
        <fullName evidence="7">Uncharacterized AAA domain-containing protein ycf46</fullName>
    </recommendedName>
</protein>
<feature type="region of interest" description="Disordered" evidence="8">
    <location>
        <begin position="497"/>
        <end position="519"/>
    </location>
</feature>